<protein>
    <submittedName>
        <fullName evidence="1">Uncharacterized protein</fullName>
    </submittedName>
</protein>
<name>A0ABD1CKT6_CULPP</name>
<dbReference type="Pfam" id="PF06477">
    <property type="entry name" value="DUF1091"/>
    <property type="match status" value="1"/>
</dbReference>
<evidence type="ECO:0000313" key="1">
    <source>
        <dbReference type="EMBL" id="KAL1376890.1"/>
    </source>
</evidence>
<dbReference type="Proteomes" id="UP001562425">
    <property type="component" value="Unassembled WGS sequence"/>
</dbReference>
<evidence type="ECO:0000313" key="2">
    <source>
        <dbReference type="Proteomes" id="UP001562425"/>
    </source>
</evidence>
<comment type="caution">
    <text evidence="1">The sequence shown here is derived from an EMBL/GenBank/DDBJ whole genome shotgun (WGS) entry which is preliminary data.</text>
</comment>
<gene>
    <name evidence="1" type="ORF">pipiens_016616</name>
</gene>
<accession>A0ABD1CKT6</accession>
<dbReference type="EMBL" id="JBEHCU010011319">
    <property type="protein sequence ID" value="KAL1376890.1"/>
    <property type="molecule type" value="Genomic_DNA"/>
</dbReference>
<dbReference type="InterPro" id="IPR010512">
    <property type="entry name" value="DUF1091"/>
</dbReference>
<keyword evidence="2" id="KW-1185">Reference proteome</keyword>
<dbReference type="PANTHER" id="PTHR21112">
    <property type="entry name" value="CHEMOSENSORY PROTEIN A 29A-RELATED"/>
    <property type="match status" value="1"/>
</dbReference>
<proteinExistence type="predicted"/>
<sequence length="189" mass="21845">MFQLYEITIESLQPDPASDPTAFNLGTIRLSRKARNSFRISGTYYMLRNLGNDARVVLEILQRDPISKNFNRLLLRKENPMCEYMDSERMFLPHLREVSNLPPVGVCPFPKINITVDDYEFNESMFPPIIPAGTYKLRSRVFEEQRQIIGMEFVLPGLAKTVLQMALSKKLISCSLRFSLLGVELDHWN</sequence>
<reference evidence="1 2" key="1">
    <citation type="submission" date="2024-05" db="EMBL/GenBank/DDBJ databases">
        <title>Culex pipiens pipiens assembly and annotation.</title>
        <authorList>
            <person name="Alout H."/>
            <person name="Durand T."/>
        </authorList>
    </citation>
    <scope>NUCLEOTIDE SEQUENCE [LARGE SCALE GENOMIC DNA]</scope>
    <source>
        <strain evidence="1">HA-2024</strain>
        <tissue evidence="1">Whole body</tissue>
    </source>
</reference>
<organism evidence="1 2">
    <name type="scientific">Culex pipiens pipiens</name>
    <name type="common">Northern house mosquito</name>
    <dbReference type="NCBI Taxonomy" id="38569"/>
    <lineage>
        <taxon>Eukaryota</taxon>
        <taxon>Metazoa</taxon>
        <taxon>Ecdysozoa</taxon>
        <taxon>Arthropoda</taxon>
        <taxon>Hexapoda</taxon>
        <taxon>Insecta</taxon>
        <taxon>Pterygota</taxon>
        <taxon>Neoptera</taxon>
        <taxon>Endopterygota</taxon>
        <taxon>Diptera</taxon>
        <taxon>Nematocera</taxon>
        <taxon>Culicoidea</taxon>
        <taxon>Culicidae</taxon>
        <taxon>Culicinae</taxon>
        <taxon>Culicini</taxon>
        <taxon>Culex</taxon>
        <taxon>Culex</taxon>
    </lineage>
</organism>
<dbReference type="PANTHER" id="PTHR21112:SF13">
    <property type="entry name" value="CHEMOSENSORY PROTEIN A 7A"/>
    <property type="match status" value="1"/>
</dbReference>
<dbReference type="AlphaFoldDB" id="A0ABD1CKT6"/>